<comment type="subcellular location">
    <subcellularLocation>
        <location evidence="1">Cell membrane</location>
        <topology evidence="1">Multi-pass membrane protein</topology>
    </subcellularLocation>
</comment>
<evidence type="ECO:0000256" key="2">
    <source>
        <dbReference type="ARBA" id="ARBA00022448"/>
    </source>
</evidence>
<dbReference type="InterPro" id="IPR004501">
    <property type="entry name" value="PTS_EIIC_3"/>
</dbReference>
<evidence type="ECO:0000256" key="9">
    <source>
        <dbReference type="SAM" id="Phobius"/>
    </source>
</evidence>
<organism evidence="11 12">
    <name type="scientific">Vagococcus elongatus</name>
    <dbReference type="NCBI Taxonomy" id="180344"/>
    <lineage>
        <taxon>Bacteria</taxon>
        <taxon>Bacillati</taxon>
        <taxon>Bacillota</taxon>
        <taxon>Bacilli</taxon>
        <taxon>Lactobacillales</taxon>
        <taxon>Enterococcaceae</taxon>
        <taxon>Vagococcus</taxon>
    </lineage>
</organism>
<keyword evidence="2 8" id="KW-0813">Transport</keyword>
<feature type="transmembrane region" description="Helical" evidence="9">
    <location>
        <begin position="293"/>
        <end position="311"/>
    </location>
</feature>
<dbReference type="EMBL" id="NGKA01000002">
    <property type="protein sequence ID" value="RSU15153.1"/>
    <property type="molecule type" value="Genomic_DNA"/>
</dbReference>
<dbReference type="InterPro" id="IPR004796">
    <property type="entry name" value="PTS_IIC_cello"/>
</dbReference>
<feature type="transmembrane region" description="Helical" evidence="9">
    <location>
        <begin position="119"/>
        <end position="139"/>
    </location>
</feature>
<dbReference type="Pfam" id="PF02378">
    <property type="entry name" value="PTS_EIIC"/>
    <property type="match status" value="1"/>
</dbReference>
<dbReference type="Proteomes" id="UP000287605">
    <property type="component" value="Unassembled WGS sequence"/>
</dbReference>
<comment type="function">
    <text evidence="8">The phosphoenolpyruvate-dependent sugar phosphotransferase system (PTS), a major carbohydrate active -transport system, catalyzes the phosphorylation of incoming sugar substrates concomitant with their translocation across the cell membrane.</text>
</comment>
<evidence type="ECO:0000256" key="5">
    <source>
        <dbReference type="ARBA" id="ARBA00022692"/>
    </source>
</evidence>
<evidence type="ECO:0000256" key="4">
    <source>
        <dbReference type="ARBA" id="ARBA00022597"/>
    </source>
</evidence>
<keyword evidence="7 8" id="KW-0472">Membrane</keyword>
<evidence type="ECO:0000256" key="8">
    <source>
        <dbReference type="PIRNR" id="PIRNR006351"/>
    </source>
</evidence>
<evidence type="ECO:0000256" key="6">
    <source>
        <dbReference type="ARBA" id="ARBA00022989"/>
    </source>
</evidence>
<keyword evidence="6 9" id="KW-1133">Transmembrane helix</keyword>
<feature type="transmembrane region" description="Helical" evidence="9">
    <location>
        <begin position="145"/>
        <end position="166"/>
    </location>
</feature>
<dbReference type="InterPro" id="IPR051088">
    <property type="entry name" value="PTS_Sugar-EIIC/EIIB"/>
</dbReference>
<feature type="domain" description="PTS EIIC type-3" evidence="10">
    <location>
        <begin position="9"/>
        <end position="416"/>
    </location>
</feature>
<keyword evidence="12" id="KW-1185">Reference proteome</keyword>
<keyword evidence="3 8" id="KW-1003">Cell membrane</keyword>
<comment type="caution">
    <text evidence="11">The sequence shown here is derived from an EMBL/GenBank/DDBJ whole genome shotgun (WGS) entry which is preliminary data.</text>
</comment>
<evidence type="ECO:0000256" key="1">
    <source>
        <dbReference type="ARBA" id="ARBA00004651"/>
    </source>
</evidence>
<dbReference type="PROSITE" id="PS51105">
    <property type="entry name" value="PTS_EIIC_TYPE_3"/>
    <property type="match status" value="1"/>
</dbReference>
<accession>A0A430B4B8</accession>
<evidence type="ECO:0000313" key="11">
    <source>
        <dbReference type="EMBL" id="RSU15153.1"/>
    </source>
</evidence>
<feature type="transmembrane region" description="Helical" evidence="9">
    <location>
        <begin position="91"/>
        <end position="112"/>
    </location>
</feature>
<dbReference type="PANTHER" id="PTHR33989:SF4">
    <property type="entry name" value="PTS SYSTEM N,N'-DIACETYLCHITOBIOSE-SPECIFIC EIIC COMPONENT"/>
    <property type="match status" value="1"/>
</dbReference>
<dbReference type="GO" id="GO:0009401">
    <property type="term" value="P:phosphoenolpyruvate-dependent sugar phosphotransferase system"/>
    <property type="evidence" value="ECO:0007669"/>
    <property type="project" value="InterPro"/>
</dbReference>
<dbReference type="OrthoDB" id="1641940at2"/>
<dbReference type="NCBIfam" id="TIGR00410">
    <property type="entry name" value="lacE"/>
    <property type="match status" value="1"/>
</dbReference>
<evidence type="ECO:0000313" key="12">
    <source>
        <dbReference type="Proteomes" id="UP000287605"/>
    </source>
</evidence>
<keyword evidence="5 9" id="KW-0812">Transmembrane</keyword>
<dbReference type="PIRSF" id="PIRSF006351">
    <property type="entry name" value="PTS_EIIC-Cellobiose"/>
    <property type="match status" value="1"/>
</dbReference>
<protein>
    <recommendedName>
        <fullName evidence="8">Permease IIC component</fullName>
    </recommendedName>
</protein>
<evidence type="ECO:0000256" key="7">
    <source>
        <dbReference type="ARBA" id="ARBA00023136"/>
    </source>
</evidence>
<dbReference type="PANTHER" id="PTHR33989">
    <property type="match status" value="1"/>
</dbReference>
<keyword evidence="4 8" id="KW-0762">Sugar transport</keyword>
<feature type="transmembrane region" description="Helical" evidence="9">
    <location>
        <begin position="399"/>
        <end position="417"/>
    </location>
</feature>
<feature type="transmembrane region" description="Helical" evidence="9">
    <location>
        <begin position="186"/>
        <end position="209"/>
    </location>
</feature>
<sequence>MNSGLLEKLDSILSPIGNKFGNQRHLKAISSGMMFGLPFIVVGSLFLIIANPPINMELYHPQTANVLMRFLASWKEFAIANYDIITLPYEMTMGIFSLIAAFGIGSSLAGIYQMNKETNGFIAVVVFMMTSVTLVDGHINKEYLGTNGLFMAIILSLLVVEVSRLFENPKFQIKMPDTVPPAITSFVNSLLPLIVNIIIFYGLSIIIFSATGKIVPALLMDVLTPAVSIANSLWGYIAIITFANVLWLLGINGPSIIFPIVFTLGITNTGLNTELVEAGKQAIHPMNLQMFRIAVMGGAGGTLGLLVLMLRSKKEQIKALGKLSAIPAICGINEPMIFGVPLVFNPVLAIPFLISPIVNLLLTYYAQVLGIISMGYLVDPSFTPFFAQAYLSSLDWRNVVFTFVLVALNTVIYYPFFKVYEKNA</sequence>
<reference evidence="11 12" key="1">
    <citation type="submission" date="2017-05" db="EMBL/GenBank/DDBJ databases">
        <title>Vagococcus spp. assemblies.</title>
        <authorList>
            <person name="Gulvik C.A."/>
        </authorList>
    </citation>
    <scope>NUCLEOTIDE SEQUENCE [LARGE SCALE GENOMIC DNA]</scope>
    <source>
        <strain evidence="11 12">CCUG 51432</strain>
    </source>
</reference>
<dbReference type="AlphaFoldDB" id="A0A430B4B8"/>
<feature type="transmembrane region" description="Helical" evidence="9">
    <location>
        <begin position="28"/>
        <end position="50"/>
    </location>
</feature>
<gene>
    <name evidence="11" type="ORF">CBF29_02130</name>
</gene>
<feature type="transmembrane region" description="Helical" evidence="9">
    <location>
        <begin position="256"/>
        <end position="273"/>
    </location>
</feature>
<evidence type="ECO:0000259" key="10">
    <source>
        <dbReference type="PROSITE" id="PS51105"/>
    </source>
</evidence>
<dbReference type="GO" id="GO:0008982">
    <property type="term" value="F:protein-N(PI)-phosphohistidine-sugar phosphotransferase activity"/>
    <property type="evidence" value="ECO:0007669"/>
    <property type="project" value="UniProtKB-UniRule"/>
</dbReference>
<evidence type="ECO:0000256" key="3">
    <source>
        <dbReference type="ARBA" id="ARBA00022475"/>
    </source>
</evidence>
<dbReference type="InterPro" id="IPR003352">
    <property type="entry name" value="PTS_EIIC"/>
</dbReference>
<proteinExistence type="predicted"/>
<dbReference type="RefSeq" id="WP_126806794.1">
    <property type="nucleotide sequence ID" value="NZ_NGKA01000002.1"/>
</dbReference>
<name>A0A430B4B8_9ENTE</name>
<feature type="transmembrane region" description="Helical" evidence="9">
    <location>
        <begin position="350"/>
        <end position="378"/>
    </location>
</feature>
<dbReference type="GO" id="GO:0005886">
    <property type="term" value="C:plasma membrane"/>
    <property type="evidence" value="ECO:0007669"/>
    <property type="project" value="UniProtKB-SubCell"/>
</dbReference>